<keyword evidence="1" id="KW-0472">Membrane</keyword>
<dbReference type="Proteomes" id="UP000688137">
    <property type="component" value="Unassembled WGS sequence"/>
</dbReference>
<keyword evidence="1" id="KW-1133">Transmembrane helix</keyword>
<feature type="transmembrane region" description="Helical" evidence="1">
    <location>
        <begin position="48"/>
        <end position="71"/>
    </location>
</feature>
<organism evidence="3 4">
    <name type="scientific">Paramecium primaurelia</name>
    <dbReference type="NCBI Taxonomy" id="5886"/>
    <lineage>
        <taxon>Eukaryota</taxon>
        <taxon>Sar</taxon>
        <taxon>Alveolata</taxon>
        <taxon>Ciliophora</taxon>
        <taxon>Intramacronucleata</taxon>
        <taxon>Oligohymenophorea</taxon>
        <taxon>Peniculida</taxon>
        <taxon>Parameciidae</taxon>
        <taxon>Paramecium</taxon>
    </lineage>
</organism>
<keyword evidence="1" id="KW-0812">Transmembrane</keyword>
<sequence length="122" mass="14629">MKPLLLFSFLVAVRSYCYFIQYGTEYYCEECCFWYEGDWHCETYQYCYTFLGIIIAIWCAIIGVYAGLYFYAKNKTAKRLRVIYQQSQNCLRNNTQNQIPENNEQPTQIAQINFVELKEQKL</sequence>
<evidence type="ECO:0000313" key="4">
    <source>
        <dbReference type="Proteomes" id="UP000688137"/>
    </source>
</evidence>
<feature type="chain" id="PRO_5035895412" description="Transmembrane protein" evidence="2">
    <location>
        <begin position="16"/>
        <end position="122"/>
    </location>
</feature>
<comment type="caution">
    <text evidence="3">The sequence shown here is derived from an EMBL/GenBank/DDBJ whole genome shotgun (WGS) entry which is preliminary data.</text>
</comment>
<proteinExistence type="predicted"/>
<evidence type="ECO:0000256" key="1">
    <source>
        <dbReference type="SAM" id="Phobius"/>
    </source>
</evidence>
<evidence type="ECO:0000256" key="2">
    <source>
        <dbReference type="SAM" id="SignalP"/>
    </source>
</evidence>
<evidence type="ECO:0008006" key="5">
    <source>
        <dbReference type="Google" id="ProtNLM"/>
    </source>
</evidence>
<reference evidence="3" key="1">
    <citation type="submission" date="2021-01" db="EMBL/GenBank/DDBJ databases">
        <authorList>
            <consortium name="Genoscope - CEA"/>
            <person name="William W."/>
        </authorList>
    </citation>
    <scope>NUCLEOTIDE SEQUENCE</scope>
</reference>
<dbReference type="OMA" id="TEYYCEE"/>
<keyword evidence="2" id="KW-0732">Signal</keyword>
<feature type="signal peptide" evidence="2">
    <location>
        <begin position="1"/>
        <end position="15"/>
    </location>
</feature>
<dbReference type="EMBL" id="CAJJDM010000072">
    <property type="protein sequence ID" value="CAD8083071.1"/>
    <property type="molecule type" value="Genomic_DNA"/>
</dbReference>
<evidence type="ECO:0000313" key="3">
    <source>
        <dbReference type="EMBL" id="CAD8083071.1"/>
    </source>
</evidence>
<dbReference type="AlphaFoldDB" id="A0A8S1MY82"/>
<accession>A0A8S1MY82</accession>
<gene>
    <name evidence="3" type="ORF">PPRIM_AZ9-3.1.T0690096</name>
</gene>
<protein>
    <recommendedName>
        <fullName evidence="5">Transmembrane protein</fullName>
    </recommendedName>
</protein>
<keyword evidence="4" id="KW-1185">Reference proteome</keyword>
<name>A0A8S1MY82_PARPR</name>